<evidence type="ECO:0000313" key="3">
    <source>
        <dbReference type="Proteomes" id="UP000805614"/>
    </source>
</evidence>
<sequence length="224" mass="22806">MTATTASTATTGRATCDRPASVTRSLLGYGVLAGPMYVTVSVVQGLTREGFDFTRHSWSLLANGHLGWIHIANLVIAGLATLAAAVGLRRALAGGPGATWAPRLVGVFGASLLAAAAFRADPTMGFPAGTPDGLGTVSWHGTLHLVAGGVGFACLIAACFVVARRFSGTGWAAYSRASGAVFAVSFAAMVVGAGAVWANLTFTAGVLVAWAWLTAVSAHLYRRA</sequence>
<dbReference type="Proteomes" id="UP000805614">
    <property type="component" value="Unassembled WGS sequence"/>
</dbReference>
<accession>A0ABR7LRC6</accession>
<protein>
    <submittedName>
        <fullName evidence="2">DUF998 domain-containing protein</fullName>
    </submittedName>
</protein>
<dbReference type="InterPro" id="IPR009339">
    <property type="entry name" value="DUF998"/>
</dbReference>
<evidence type="ECO:0000313" key="2">
    <source>
        <dbReference type="EMBL" id="MBC6467306.1"/>
    </source>
</evidence>
<feature type="transmembrane region" description="Helical" evidence="1">
    <location>
        <begin position="138"/>
        <end position="162"/>
    </location>
</feature>
<keyword evidence="1" id="KW-1133">Transmembrane helix</keyword>
<keyword evidence="1" id="KW-0812">Transmembrane</keyword>
<dbReference type="Pfam" id="PF06197">
    <property type="entry name" value="DUF998"/>
    <property type="match status" value="1"/>
</dbReference>
<gene>
    <name evidence="2" type="ORF">HKK74_17640</name>
</gene>
<feature type="transmembrane region" description="Helical" evidence="1">
    <location>
        <begin position="26"/>
        <end position="47"/>
    </location>
</feature>
<dbReference type="RefSeq" id="WP_187244318.1">
    <property type="nucleotide sequence ID" value="NZ_BAAAOK010000005.1"/>
</dbReference>
<evidence type="ECO:0000256" key="1">
    <source>
        <dbReference type="SAM" id="Phobius"/>
    </source>
</evidence>
<feature type="transmembrane region" description="Helical" evidence="1">
    <location>
        <begin position="174"/>
        <end position="196"/>
    </location>
</feature>
<proteinExistence type="predicted"/>
<organism evidence="2 3">
    <name type="scientific">Actinomadura alba</name>
    <dbReference type="NCBI Taxonomy" id="406431"/>
    <lineage>
        <taxon>Bacteria</taxon>
        <taxon>Bacillati</taxon>
        <taxon>Actinomycetota</taxon>
        <taxon>Actinomycetes</taxon>
        <taxon>Streptosporangiales</taxon>
        <taxon>Thermomonosporaceae</taxon>
        <taxon>Actinomadura</taxon>
    </lineage>
</organism>
<keyword evidence="1" id="KW-0472">Membrane</keyword>
<dbReference type="EMBL" id="JABVEC010000012">
    <property type="protein sequence ID" value="MBC6467306.1"/>
    <property type="molecule type" value="Genomic_DNA"/>
</dbReference>
<feature type="transmembrane region" description="Helical" evidence="1">
    <location>
        <begin position="100"/>
        <end position="118"/>
    </location>
</feature>
<name>A0ABR7LRC6_9ACTN</name>
<feature type="transmembrane region" description="Helical" evidence="1">
    <location>
        <begin position="67"/>
        <end position="88"/>
    </location>
</feature>
<reference evidence="2 3" key="1">
    <citation type="submission" date="2020-06" db="EMBL/GenBank/DDBJ databases">
        <title>Actinomadura xiongansis sp. nov., isolated from soil of Baiyangdian.</title>
        <authorList>
            <person name="Zhang X."/>
        </authorList>
    </citation>
    <scope>NUCLEOTIDE SEQUENCE [LARGE SCALE GENOMIC DNA]</scope>
    <source>
        <strain evidence="2 3">HBUM206468</strain>
    </source>
</reference>
<comment type="caution">
    <text evidence="2">The sequence shown here is derived from an EMBL/GenBank/DDBJ whole genome shotgun (WGS) entry which is preliminary data.</text>
</comment>
<feature type="transmembrane region" description="Helical" evidence="1">
    <location>
        <begin position="202"/>
        <end position="221"/>
    </location>
</feature>
<keyword evidence="3" id="KW-1185">Reference proteome</keyword>